<protein>
    <recommendedName>
        <fullName evidence="2">4Fe-4S ferredoxin-type domain-containing protein</fullName>
    </recommendedName>
</protein>
<dbReference type="PROSITE" id="PS00198">
    <property type="entry name" value="4FE4S_FER_1"/>
    <property type="match status" value="1"/>
</dbReference>
<dbReference type="GO" id="GO:0005886">
    <property type="term" value="C:plasma membrane"/>
    <property type="evidence" value="ECO:0007669"/>
    <property type="project" value="TreeGrafter"/>
</dbReference>
<dbReference type="InterPro" id="IPR051460">
    <property type="entry name" value="HdrC_iron-sulfur_subunit"/>
</dbReference>
<evidence type="ECO:0000256" key="1">
    <source>
        <dbReference type="SAM" id="MobiDB-lite"/>
    </source>
</evidence>
<name>A0A0F9I1X1_9ZZZZ</name>
<sequence>MVKSKQNKEEKTEPQTAPQADGQAEKSETSEAVLSQLDLRFRDEIAGHPGGENIRRCFACGTCAAGCPVTEVDSEYNCRRIIRQILLGMREEVLSSPLIWLCLVCY</sequence>
<evidence type="ECO:0000313" key="3">
    <source>
        <dbReference type="EMBL" id="KKL81362.1"/>
    </source>
</evidence>
<dbReference type="SUPFAM" id="SSF46548">
    <property type="entry name" value="alpha-helical ferredoxin"/>
    <property type="match status" value="1"/>
</dbReference>
<feature type="compositionally biased region" description="Basic and acidic residues" evidence="1">
    <location>
        <begin position="1"/>
        <end position="13"/>
    </location>
</feature>
<evidence type="ECO:0000259" key="2">
    <source>
        <dbReference type="PROSITE" id="PS51379"/>
    </source>
</evidence>
<dbReference type="AlphaFoldDB" id="A0A0F9I1X1"/>
<organism evidence="3">
    <name type="scientific">marine sediment metagenome</name>
    <dbReference type="NCBI Taxonomy" id="412755"/>
    <lineage>
        <taxon>unclassified sequences</taxon>
        <taxon>metagenomes</taxon>
        <taxon>ecological metagenomes</taxon>
    </lineage>
</organism>
<feature type="non-terminal residue" evidence="3">
    <location>
        <position position="106"/>
    </location>
</feature>
<feature type="region of interest" description="Disordered" evidence="1">
    <location>
        <begin position="1"/>
        <end position="31"/>
    </location>
</feature>
<dbReference type="PANTHER" id="PTHR43255:SF2">
    <property type="entry name" value="HETERODISULFIDE REDUCTASE RELATED PROTEIN"/>
    <property type="match status" value="1"/>
</dbReference>
<gene>
    <name evidence="3" type="ORF">LCGC14_1995560</name>
</gene>
<dbReference type="PROSITE" id="PS51379">
    <property type="entry name" value="4FE4S_FER_2"/>
    <property type="match status" value="1"/>
</dbReference>
<reference evidence="3" key="1">
    <citation type="journal article" date="2015" name="Nature">
        <title>Complex archaea that bridge the gap between prokaryotes and eukaryotes.</title>
        <authorList>
            <person name="Spang A."/>
            <person name="Saw J.H."/>
            <person name="Jorgensen S.L."/>
            <person name="Zaremba-Niedzwiedzka K."/>
            <person name="Martijn J."/>
            <person name="Lind A.E."/>
            <person name="van Eijk R."/>
            <person name="Schleper C."/>
            <person name="Guy L."/>
            <person name="Ettema T.J."/>
        </authorList>
    </citation>
    <scope>NUCLEOTIDE SEQUENCE</scope>
</reference>
<dbReference type="EMBL" id="LAZR01022584">
    <property type="protein sequence ID" value="KKL81362.1"/>
    <property type="molecule type" value="Genomic_DNA"/>
</dbReference>
<accession>A0A0F9I1X1</accession>
<feature type="domain" description="4Fe-4S ferredoxin-type" evidence="2">
    <location>
        <begin position="47"/>
        <end position="77"/>
    </location>
</feature>
<dbReference type="InterPro" id="IPR017896">
    <property type="entry name" value="4Fe4S_Fe-S-bd"/>
</dbReference>
<comment type="caution">
    <text evidence="3">The sequence shown here is derived from an EMBL/GenBank/DDBJ whole genome shotgun (WGS) entry which is preliminary data.</text>
</comment>
<proteinExistence type="predicted"/>
<dbReference type="InterPro" id="IPR017900">
    <property type="entry name" value="4Fe4S_Fe_S_CS"/>
</dbReference>
<dbReference type="PANTHER" id="PTHR43255">
    <property type="entry name" value="IRON-SULFUR-BINDING OXIDOREDUCTASE FADF-RELATED-RELATED"/>
    <property type="match status" value="1"/>
</dbReference>